<feature type="compositionally biased region" description="Low complexity" evidence="1">
    <location>
        <begin position="113"/>
        <end position="133"/>
    </location>
</feature>
<sequence length="249" mass="24870">MPAPKTSTERIPPIEASMVMPSGSARAVTTTRARPSAAPTTTSGTIQSTGLRYVTMSSTATTSTVTSRRRKSAPANAFEMSAWKPTGPVSCATSPSGRPSAAVVRRVAAVPATSSAASDASSGTATSAARPSSLSCGTTARGAIDSAARASARCAIAAVSASVSAAPSRLKTRIPTVVSALGNRSSSSLTCFAWLESGRPEGGNASASAFGRKANRAATAAAAITSAIQAVRRALTKRAMDLTGPPGVR</sequence>
<feature type="region of interest" description="Disordered" evidence="1">
    <location>
        <begin position="113"/>
        <end position="136"/>
    </location>
</feature>
<dbReference type="EMBL" id="MDHH01000001">
    <property type="protein sequence ID" value="OUE04341.1"/>
    <property type="molecule type" value="Genomic_DNA"/>
</dbReference>
<reference evidence="2 3" key="1">
    <citation type="submission" date="2016-08" db="EMBL/GenBank/DDBJ databases">
        <title>Genome sequence of Clavibacter michiganensis subsp. michiganensis strain CASJ007.</title>
        <authorList>
            <person name="Thapa S.P."/>
            <person name="Coaker G."/>
        </authorList>
    </citation>
    <scope>NUCLEOTIDE SEQUENCE [LARGE SCALE GENOMIC DNA]</scope>
    <source>
        <strain evidence="2">CASJ007</strain>
    </source>
</reference>
<gene>
    <name evidence="2" type="ORF">CMMCAS07_05295</name>
</gene>
<feature type="region of interest" description="Disordered" evidence="1">
    <location>
        <begin position="21"/>
        <end position="49"/>
    </location>
</feature>
<evidence type="ECO:0000313" key="3">
    <source>
        <dbReference type="Proteomes" id="UP000195062"/>
    </source>
</evidence>
<proteinExistence type="predicted"/>
<evidence type="ECO:0000313" key="2">
    <source>
        <dbReference type="EMBL" id="OUE04341.1"/>
    </source>
</evidence>
<dbReference type="Proteomes" id="UP000195062">
    <property type="component" value="Unassembled WGS sequence"/>
</dbReference>
<evidence type="ECO:0000256" key="1">
    <source>
        <dbReference type="SAM" id="MobiDB-lite"/>
    </source>
</evidence>
<organism evidence="2 3">
    <name type="scientific">Clavibacter michiganensis subsp. michiganensis</name>
    <dbReference type="NCBI Taxonomy" id="33013"/>
    <lineage>
        <taxon>Bacteria</taxon>
        <taxon>Bacillati</taxon>
        <taxon>Actinomycetota</taxon>
        <taxon>Actinomycetes</taxon>
        <taxon>Micrococcales</taxon>
        <taxon>Microbacteriaceae</taxon>
        <taxon>Clavibacter</taxon>
    </lineage>
</organism>
<comment type="caution">
    <text evidence="2">The sequence shown here is derived from an EMBL/GenBank/DDBJ whole genome shotgun (WGS) entry which is preliminary data.</text>
</comment>
<feature type="compositionally biased region" description="Low complexity" evidence="1">
    <location>
        <begin position="22"/>
        <end position="45"/>
    </location>
</feature>
<protein>
    <submittedName>
        <fullName evidence="2">Uncharacterized protein</fullName>
    </submittedName>
</protein>
<keyword evidence="3" id="KW-1185">Reference proteome</keyword>
<dbReference type="AlphaFoldDB" id="A0A251XLL4"/>
<name>A0A251XLL4_CLAMM</name>
<accession>A0A251XLL4</accession>